<dbReference type="AlphaFoldDB" id="A0A0P9CXT8"/>
<evidence type="ECO:0000313" key="3">
    <source>
        <dbReference type="Proteomes" id="UP000050509"/>
    </source>
</evidence>
<evidence type="ECO:0000259" key="1">
    <source>
        <dbReference type="Pfam" id="PF01370"/>
    </source>
</evidence>
<protein>
    <submittedName>
        <fullName evidence="2">3-beta hydroxysteroid dehydrogenase</fullName>
    </submittedName>
</protein>
<dbReference type="GO" id="GO:0004029">
    <property type="term" value="F:aldehyde dehydrogenase (NAD+) activity"/>
    <property type="evidence" value="ECO:0007669"/>
    <property type="project" value="TreeGrafter"/>
</dbReference>
<accession>A0A0P9CXT8</accession>
<dbReference type="InterPro" id="IPR001509">
    <property type="entry name" value="Epimerase_deHydtase"/>
</dbReference>
<dbReference type="Pfam" id="PF01370">
    <property type="entry name" value="Epimerase"/>
    <property type="match status" value="1"/>
</dbReference>
<dbReference type="Proteomes" id="UP000050509">
    <property type="component" value="Unassembled WGS sequence"/>
</dbReference>
<dbReference type="Gene3D" id="3.40.50.720">
    <property type="entry name" value="NAD(P)-binding Rossmann-like Domain"/>
    <property type="match status" value="1"/>
</dbReference>
<dbReference type="InterPro" id="IPR036291">
    <property type="entry name" value="NAD(P)-bd_dom_sf"/>
</dbReference>
<feature type="non-terminal residue" evidence="2">
    <location>
        <position position="103"/>
    </location>
</feature>
<proteinExistence type="predicted"/>
<dbReference type="PANTHER" id="PTHR48079">
    <property type="entry name" value="PROTEIN YEEZ"/>
    <property type="match status" value="1"/>
</dbReference>
<dbReference type="InterPro" id="IPR051783">
    <property type="entry name" value="NAD(P)-dependent_oxidoreduct"/>
</dbReference>
<dbReference type="EMBL" id="LJCR01003199">
    <property type="protein sequence ID" value="KPV47826.1"/>
    <property type="molecule type" value="Genomic_DNA"/>
</dbReference>
<gene>
    <name evidence="2" type="ORF">SE17_41350</name>
</gene>
<dbReference type="PANTHER" id="PTHR48079:SF6">
    <property type="entry name" value="NAD(P)-BINDING DOMAIN-CONTAINING PROTEIN-RELATED"/>
    <property type="match status" value="1"/>
</dbReference>
<comment type="caution">
    <text evidence="2">The sequence shown here is derived from an EMBL/GenBank/DDBJ whole genome shotgun (WGS) entry which is preliminary data.</text>
</comment>
<dbReference type="SUPFAM" id="SSF51735">
    <property type="entry name" value="NAD(P)-binding Rossmann-fold domains"/>
    <property type="match status" value="1"/>
</dbReference>
<reference evidence="2 3" key="1">
    <citation type="submission" date="2015-09" db="EMBL/GenBank/DDBJ databases">
        <title>Draft genome sequence of Kouleothrix aurantiaca JCM 19913.</title>
        <authorList>
            <person name="Hemp J."/>
        </authorList>
    </citation>
    <scope>NUCLEOTIDE SEQUENCE [LARGE SCALE GENOMIC DNA]</scope>
    <source>
        <strain evidence="2 3">COM-B</strain>
    </source>
</reference>
<organism evidence="2 3">
    <name type="scientific">Kouleothrix aurantiaca</name>
    <dbReference type="NCBI Taxonomy" id="186479"/>
    <lineage>
        <taxon>Bacteria</taxon>
        <taxon>Bacillati</taxon>
        <taxon>Chloroflexota</taxon>
        <taxon>Chloroflexia</taxon>
        <taxon>Chloroflexales</taxon>
        <taxon>Roseiflexineae</taxon>
        <taxon>Roseiflexaceae</taxon>
        <taxon>Kouleothrix</taxon>
    </lineage>
</organism>
<dbReference type="GO" id="GO:0005737">
    <property type="term" value="C:cytoplasm"/>
    <property type="evidence" value="ECO:0007669"/>
    <property type="project" value="TreeGrafter"/>
</dbReference>
<name>A0A0P9CXT8_9CHLR</name>
<sequence length="103" mass="11017">MNALVTGGNGFLGRYVVEQLLARGDSVRVLGRNDYPELRALGVACFRADLAAEDDVGAALRGCDAVFHVAAKAGVWGTWDDFYRNNVTATQHILRAAVRAGVP</sequence>
<feature type="domain" description="NAD-dependent epimerase/dehydratase" evidence="1">
    <location>
        <begin position="3"/>
        <end position="102"/>
    </location>
</feature>
<evidence type="ECO:0000313" key="2">
    <source>
        <dbReference type="EMBL" id="KPV47826.1"/>
    </source>
</evidence>
<keyword evidence="3" id="KW-1185">Reference proteome</keyword>